<accession>A0A9X2CED4</accession>
<feature type="transmembrane region" description="Helical" evidence="1">
    <location>
        <begin position="115"/>
        <end position="132"/>
    </location>
</feature>
<organism evidence="2 3">
    <name type="scientific">Shewanella algicola</name>
    <dbReference type="NCBI Taxonomy" id="640633"/>
    <lineage>
        <taxon>Bacteria</taxon>
        <taxon>Pseudomonadati</taxon>
        <taxon>Pseudomonadota</taxon>
        <taxon>Gammaproteobacteria</taxon>
        <taxon>Alteromonadales</taxon>
        <taxon>Shewanellaceae</taxon>
        <taxon>Shewanella</taxon>
    </lineage>
</organism>
<gene>
    <name evidence="2" type="ORF">L2749_12955</name>
</gene>
<feature type="transmembrane region" description="Helical" evidence="1">
    <location>
        <begin position="74"/>
        <end position="94"/>
    </location>
</feature>
<dbReference type="SUPFAM" id="SSF53756">
    <property type="entry name" value="UDP-Glycosyltransferase/glycogen phosphorylase"/>
    <property type="match status" value="1"/>
</dbReference>
<keyword evidence="1" id="KW-0472">Membrane</keyword>
<evidence type="ECO:0000313" key="2">
    <source>
        <dbReference type="EMBL" id="MCL1106152.1"/>
    </source>
</evidence>
<reference evidence="2" key="1">
    <citation type="submission" date="2022-01" db="EMBL/GenBank/DDBJ databases">
        <title>Whole genome-based taxonomy of the Shewanellaceae.</title>
        <authorList>
            <person name="Martin-Rodriguez A.J."/>
        </authorList>
    </citation>
    <scope>NUCLEOTIDE SEQUENCE</scope>
    <source>
        <strain evidence="2">DSM 23803</strain>
    </source>
</reference>
<proteinExistence type="predicted"/>
<evidence type="ECO:0008006" key="4">
    <source>
        <dbReference type="Google" id="ProtNLM"/>
    </source>
</evidence>
<dbReference type="Gene3D" id="3.40.50.2000">
    <property type="entry name" value="Glycogen Phosphorylase B"/>
    <property type="match status" value="2"/>
</dbReference>
<name>A0A9X2CED4_9GAMM</name>
<comment type="caution">
    <text evidence="2">The sequence shown here is derived from an EMBL/GenBank/DDBJ whole genome shotgun (WGS) entry which is preliminary data.</text>
</comment>
<evidence type="ECO:0000256" key="1">
    <source>
        <dbReference type="SAM" id="Phobius"/>
    </source>
</evidence>
<keyword evidence="3" id="KW-1185">Reference proteome</keyword>
<keyword evidence="1" id="KW-0812">Transmembrane</keyword>
<sequence>MNNKVIFVGHFSNVGALKNSAASPAGDIVQQKIIDDSKDVFGVENFYYLSMEPRACWPKGSLFENGTSDSSGCFISFFNLPIIKNLIFSLLIFYKIVKERPHKVIVFNNYPFESFFILFSSFIVSTKTVLILQDLKVGGEFSFLSKVQDYLASKLARFYKVFIPVSSTLTNYLKVDVNKEIVFKGGVTDFGFQASKYPKYVDSIATFAGALEKHNGIDKLIKAWSMNKQRMDLHIFGRGSLQSEVLRFSNQFDNIIYHGLVEQDVVLSFQMRSKFNFCLRYSEGINEKFFFPSKFFNVSMCPGAMVCNDFYGLPNYRGGEKFVLNQNLSNLNDILSLSDEEISDASLIRKDYILLNHTWKSLLTRLV</sequence>
<dbReference type="RefSeq" id="WP_188925621.1">
    <property type="nucleotide sequence ID" value="NZ_BMQI01000028.1"/>
</dbReference>
<keyword evidence="1" id="KW-1133">Transmembrane helix</keyword>
<dbReference type="AlphaFoldDB" id="A0A9X2CED4"/>
<protein>
    <recommendedName>
        <fullName evidence="4">Glycosyl transferase family 1 domain-containing protein</fullName>
    </recommendedName>
</protein>
<dbReference type="Proteomes" id="UP001139408">
    <property type="component" value="Unassembled WGS sequence"/>
</dbReference>
<evidence type="ECO:0000313" key="3">
    <source>
        <dbReference type="Proteomes" id="UP001139408"/>
    </source>
</evidence>
<dbReference type="EMBL" id="JAKILJ010000028">
    <property type="protein sequence ID" value="MCL1106152.1"/>
    <property type="molecule type" value="Genomic_DNA"/>
</dbReference>